<dbReference type="EMBL" id="CP111019">
    <property type="protein sequence ID" value="WAR13298.1"/>
    <property type="molecule type" value="Genomic_DNA"/>
</dbReference>
<name>A0ABY7EXP4_MYAAR</name>
<dbReference type="Proteomes" id="UP001164746">
    <property type="component" value="Chromosome 8"/>
</dbReference>
<gene>
    <name evidence="1" type="ORF">MAR_027478</name>
</gene>
<evidence type="ECO:0000313" key="2">
    <source>
        <dbReference type="Proteomes" id="UP001164746"/>
    </source>
</evidence>
<keyword evidence="2" id="KW-1185">Reference proteome</keyword>
<proteinExistence type="predicted"/>
<evidence type="ECO:0000313" key="1">
    <source>
        <dbReference type="EMBL" id="WAR13298.1"/>
    </source>
</evidence>
<protein>
    <submittedName>
        <fullName evidence="1">Uncharacterized protein</fullName>
    </submittedName>
</protein>
<accession>A0ABY7EXP4</accession>
<reference evidence="1" key="1">
    <citation type="submission" date="2022-11" db="EMBL/GenBank/DDBJ databases">
        <title>Centuries of genome instability and evolution in soft-shell clam transmissible cancer (bioRxiv).</title>
        <authorList>
            <person name="Hart S.F.M."/>
            <person name="Yonemitsu M.A."/>
            <person name="Giersch R.M."/>
            <person name="Beal B.F."/>
            <person name="Arriagada G."/>
            <person name="Davis B.W."/>
            <person name="Ostrander E.A."/>
            <person name="Goff S.P."/>
            <person name="Metzger M.J."/>
        </authorList>
    </citation>
    <scope>NUCLEOTIDE SEQUENCE</scope>
    <source>
        <strain evidence="1">MELC-2E11</strain>
        <tissue evidence="1">Siphon/mantle</tissue>
    </source>
</reference>
<sequence length="187" mass="21265">MYVDKRGKNPVLGGDWSVAYKPPSGSPRVLMPWCVLTYSLHRMHLEPLTPAQLLFPFPVPPATPRKRKRRRRKSSRKVVDKGPLWRGCVPACRAIMPVAGLLYRELFGSRPAPYRARPKFREKTNRAVILIGGYIERPIISFLPYLLPSCRPLTDLPQRETDPCKHAGRSIITTQTRPSSKQWAASP</sequence>
<organism evidence="1 2">
    <name type="scientific">Mya arenaria</name>
    <name type="common">Soft-shell clam</name>
    <dbReference type="NCBI Taxonomy" id="6604"/>
    <lineage>
        <taxon>Eukaryota</taxon>
        <taxon>Metazoa</taxon>
        <taxon>Spiralia</taxon>
        <taxon>Lophotrochozoa</taxon>
        <taxon>Mollusca</taxon>
        <taxon>Bivalvia</taxon>
        <taxon>Autobranchia</taxon>
        <taxon>Heteroconchia</taxon>
        <taxon>Euheterodonta</taxon>
        <taxon>Imparidentia</taxon>
        <taxon>Neoheterodontei</taxon>
        <taxon>Myida</taxon>
        <taxon>Myoidea</taxon>
        <taxon>Myidae</taxon>
        <taxon>Mya</taxon>
    </lineage>
</organism>